<evidence type="ECO:0000313" key="6">
    <source>
        <dbReference type="Proteomes" id="UP001217485"/>
    </source>
</evidence>
<dbReference type="EMBL" id="JAQNDK010000006">
    <property type="protein sequence ID" value="MDC0685354.1"/>
    <property type="molecule type" value="Genomic_DNA"/>
</dbReference>
<evidence type="ECO:0000313" key="5">
    <source>
        <dbReference type="EMBL" id="MDC0685354.1"/>
    </source>
</evidence>
<evidence type="ECO:0000256" key="3">
    <source>
        <dbReference type="ARBA" id="ARBA00023180"/>
    </source>
</evidence>
<proteinExistence type="predicted"/>
<keyword evidence="1" id="KW-0732">Signal</keyword>
<dbReference type="InterPro" id="IPR011042">
    <property type="entry name" value="6-blade_b-propeller_TolB-like"/>
</dbReference>
<name>A0ABT5CFZ0_9BACT</name>
<comment type="caution">
    <text evidence="5">The sequence shown here is derived from an EMBL/GenBank/DDBJ whole genome shotgun (WGS) entry which is preliminary data.</text>
</comment>
<dbReference type="PANTHER" id="PTHR10680:SF14">
    <property type="entry name" value="PEPTIDYL-GLYCINE ALPHA-AMIDATING MONOOXYGENASE"/>
    <property type="match status" value="1"/>
</dbReference>
<gene>
    <name evidence="5" type="ORF">POL72_47045</name>
</gene>
<keyword evidence="6" id="KW-1185">Reference proteome</keyword>
<evidence type="ECO:0000256" key="2">
    <source>
        <dbReference type="ARBA" id="ARBA00022737"/>
    </source>
</evidence>
<evidence type="ECO:0000256" key="1">
    <source>
        <dbReference type="ARBA" id="ARBA00022729"/>
    </source>
</evidence>
<dbReference type="SUPFAM" id="SSF101898">
    <property type="entry name" value="NHL repeat"/>
    <property type="match status" value="1"/>
</dbReference>
<dbReference type="PANTHER" id="PTHR10680">
    <property type="entry name" value="PEPTIDYL-GLYCINE ALPHA-AMIDATING MONOOXYGENASE"/>
    <property type="match status" value="1"/>
</dbReference>
<accession>A0ABT5CFZ0</accession>
<protein>
    <submittedName>
        <fullName evidence="5">Uncharacterized protein</fullName>
    </submittedName>
</protein>
<dbReference type="Proteomes" id="UP001217485">
    <property type="component" value="Unassembled WGS sequence"/>
</dbReference>
<keyword evidence="3" id="KW-0325">Glycoprotein</keyword>
<evidence type="ECO:0000256" key="4">
    <source>
        <dbReference type="PROSITE-ProRule" id="PRU00504"/>
    </source>
</evidence>
<dbReference type="Gene3D" id="2.120.10.30">
    <property type="entry name" value="TolB, C-terminal domain"/>
    <property type="match status" value="1"/>
</dbReference>
<dbReference type="InterPro" id="IPR001258">
    <property type="entry name" value="NHL_repeat"/>
</dbReference>
<reference evidence="5 6" key="1">
    <citation type="submission" date="2023-01" db="EMBL/GenBank/DDBJ databases">
        <title>Minimal conservation of predation-associated metabolite biosynthetic gene clusters underscores biosynthetic potential of Myxococcota including descriptions for ten novel species: Archangium lansinium sp. nov., Myxococcus landrumus sp. nov., Nannocystis bai.</title>
        <authorList>
            <person name="Ahearne A."/>
            <person name="Stevens C."/>
            <person name="Dowd S."/>
        </authorList>
    </citation>
    <scope>NUCLEOTIDE SEQUENCE [LARGE SCALE GENOMIC DNA]</scope>
    <source>
        <strain evidence="5 6">WIWO2</strain>
    </source>
</reference>
<dbReference type="Pfam" id="PF01436">
    <property type="entry name" value="NHL"/>
    <property type="match status" value="1"/>
</dbReference>
<dbReference type="PROSITE" id="PS51125">
    <property type="entry name" value="NHL"/>
    <property type="match status" value="1"/>
</dbReference>
<keyword evidence="2" id="KW-0677">Repeat</keyword>
<organism evidence="5 6">
    <name type="scientific">Sorangium atrum</name>
    <dbReference type="NCBI Taxonomy" id="2995308"/>
    <lineage>
        <taxon>Bacteria</taxon>
        <taxon>Pseudomonadati</taxon>
        <taxon>Myxococcota</taxon>
        <taxon>Polyangia</taxon>
        <taxon>Polyangiales</taxon>
        <taxon>Polyangiaceae</taxon>
        <taxon>Sorangium</taxon>
    </lineage>
</organism>
<dbReference type="PROSITE" id="PS51257">
    <property type="entry name" value="PROKAR_LIPOPROTEIN"/>
    <property type="match status" value="1"/>
</dbReference>
<feature type="repeat" description="NHL" evidence="4">
    <location>
        <begin position="105"/>
        <end position="146"/>
    </location>
</feature>
<sequence length="157" mass="16719">MGWLLRNATSVSCAQRGGRRWLVGLTLAGACTSRPPAADDAPVAPPYAVADGWPRVPDGMVFGPALDVAVDARGRVLVSHAAGRTSGNDAPISEPTILVFDPETGELLDAWGEGLFFYPHGIEVDRNDFVWVTDSEQNRVFKLTAEGDVVMTLGEAP</sequence>
<dbReference type="RefSeq" id="WP_272103584.1">
    <property type="nucleotide sequence ID" value="NZ_JAQNDK010000006.1"/>
</dbReference>